<organism evidence="2 3">
    <name type="scientific">Portunus trituberculatus</name>
    <name type="common">Swimming crab</name>
    <name type="synonym">Neptunus trituberculatus</name>
    <dbReference type="NCBI Taxonomy" id="210409"/>
    <lineage>
        <taxon>Eukaryota</taxon>
        <taxon>Metazoa</taxon>
        <taxon>Ecdysozoa</taxon>
        <taxon>Arthropoda</taxon>
        <taxon>Crustacea</taxon>
        <taxon>Multicrustacea</taxon>
        <taxon>Malacostraca</taxon>
        <taxon>Eumalacostraca</taxon>
        <taxon>Eucarida</taxon>
        <taxon>Decapoda</taxon>
        <taxon>Pleocyemata</taxon>
        <taxon>Brachyura</taxon>
        <taxon>Eubrachyura</taxon>
        <taxon>Portunoidea</taxon>
        <taxon>Portunidae</taxon>
        <taxon>Portuninae</taxon>
        <taxon>Portunus</taxon>
    </lineage>
</organism>
<feature type="transmembrane region" description="Helical" evidence="1">
    <location>
        <begin position="39"/>
        <end position="63"/>
    </location>
</feature>
<comment type="caution">
    <text evidence="2">The sequence shown here is derived from an EMBL/GenBank/DDBJ whole genome shotgun (WGS) entry which is preliminary data.</text>
</comment>
<reference evidence="2 3" key="1">
    <citation type="submission" date="2019-05" db="EMBL/GenBank/DDBJ databases">
        <title>Another draft genome of Portunus trituberculatus and its Hox gene families provides insights of decapod evolution.</title>
        <authorList>
            <person name="Jeong J.-H."/>
            <person name="Song I."/>
            <person name="Kim S."/>
            <person name="Choi T."/>
            <person name="Kim D."/>
            <person name="Ryu S."/>
            <person name="Kim W."/>
        </authorList>
    </citation>
    <scope>NUCLEOTIDE SEQUENCE [LARGE SCALE GENOMIC DNA]</scope>
    <source>
        <tissue evidence="2">Muscle</tissue>
    </source>
</reference>
<proteinExistence type="predicted"/>
<name>A0A5B7HLR1_PORTR</name>
<dbReference type="AlphaFoldDB" id="A0A5B7HLR1"/>
<keyword evidence="1" id="KW-1133">Transmembrane helix</keyword>
<protein>
    <submittedName>
        <fullName evidence="2">Uncharacterized protein</fullName>
    </submittedName>
</protein>
<gene>
    <name evidence="2" type="ORF">E2C01_063740</name>
</gene>
<keyword evidence="3" id="KW-1185">Reference proteome</keyword>
<accession>A0A5B7HLR1</accession>
<evidence type="ECO:0000313" key="3">
    <source>
        <dbReference type="Proteomes" id="UP000324222"/>
    </source>
</evidence>
<sequence>MDLEYFVLPGGVTLEETTDIGWEVLEDSRRKCWKTYDKVVFWFTSCIVSSSIFFLGVMLAPLVKSIVKLIG</sequence>
<keyword evidence="1" id="KW-0812">Transmembrane</keyword>
<keyword evidence="1" id="KW-0472">Membrane</keyword>
<dbReference type="EMBL" id="VSRR010029555">
    <property type="protein sequence ID" value="MPC69514.1"/>
    <property type="molecule type" value="Genomic_DNA"/>
</dbReference>
<dbReference type="Proteomes" id="UP000324222">
    <property type="component" value="Unassembled WGS sequence"/>
</dbReference>
<evidence type="ECO:0000313" key="2">
    <source>
        <dbReference type="EMBL" id="MPC69514.1"/>
    </source>
</evidence>
<evidence type="ECO:0000256" key="1">
    <source>
        <dbReference type="SAM" id="Phobius"/>
    </source>
</evidence>